<proteinExistence type="predicted"/>
<feature type="region of interest" description="Disordered" evidence="1">
    <location>
        <begin position="217"/>
        <end position="275"/>
    </location>
</feature>
<protein>
    <submittedName>
        <fullName evidence="2">Uncharacterized protein</fullName>
    </submittedName>
</protein>
<evidence type="ECO:0000256" key="1">
    <source>
        <dbReference type="SAM" id="MobiDB-lite"/>
    </source>
</evidence>
<comment type="caution">
    <text evidence="2">The sequence shown here is derived from an EMBL/GenBank/DDBJ whole genome shotgun (WGS) entry which is preliminary data.</text>
</comment>
<reference evidence="2" key="1">
    <citation type="submission" date="2023-03" db="EMBL/GenBank/DDBJ databases">
        <title>Massive genome expansion in bonnet fungi (Mycena s.s.) driven by repeated elements and novel gene families across ecological guilds.</title>
        <authorList>
            <consortium name="Lawrence Berkeley National Laboratory"/>
            <person name="Harder C.B."/>
            <person name="Miyauchi S."/>
            <person name="Viragh M."/>
            <person name="Kuo A."/>
            <person name="Thoen E."/>
            <person name="Andreopoulos B."/>
            <person name="Lu D."/>
            <person name="Skrede I."/>
            <person name="Drula E."/>
            <person name="Henrissat B."/>
            <person name="Morin E."/>
            <person name="Kohler A."/>
            <person name="Barry K."/>
            <person name="LaButti K."/>
            <person name="Morin E."/>
            <person name="Salamov A."/>
            <person name="Lipzen A."/>
            <person name="Mereny Z."/>
            <person name="Hegedus B."/>
            <person name="Baldrian P."/>
            <person name="Stursova M."/>
            <person name="Weitz H."/>
            <person name="Taylor A."/>
            <person name="Grigoriev I.V."/>
            <person name="Nagy L.G."/>
            <person name="Martin F."/>
            <person name="Kauserud H."/>
        </authorList>
    </citation>
    <scope>NUCLEOTIDE SEQUENCE</scope>
    <source>
        <strain evidence="2">CBHHK188m</strain>
    </source>
</reference>
<name>A0AAD7N344_9AGAR</name>
<dbReference type="AlphaFoldDB" id="A0AAD7N344"/>
<sequence length="350" mass="39472">MALTTGRSARRESHSNLFASCAGWLKDQVETILSPGKDDIAILDLMKNIHPVLGAVTNIFTVRDQVLAFINLQNPNERAITASRLEYDALARLRREAMDDGTEQEYAPVRLLKAHLVKPNYELDSKEAVMAVLDTHRVQVLVLRRHKKIIDFDSHLVLEELEFETMVECVENVAGAFETRFRNLLESWRQQRLDTKLQEGERHSAVWGPAAAFQGRNAEAGKELEAKKAKKGAKKKARNEAPVPLTDSDSDVEKTSYKAPAKKRSSYSYETKGVNTARRGRRLRAAMDTILTWVPARSATPPPNYLWESEDEFDSGSSSDSSASDFVTRKVKKPKIDDRITDLEDQLSEM</sequence>
<feature type="region of interest" description="Disordered" evidence="1">
    <location>
        <begin position="298"/>
        <end position="350"/>
    </location>
</feature>
<gene>
    <name evidence="2" type="ORF">DFH07DRAFT_964455</name>
</gene>
<dbReference type="EMBL" id="JARJLG010000117">
    <property type="protein sequence ID" value="KAJ7742406.1"/>
    <property type="molecule type" value="Genomic_DNA"/>
</dbReference>
<feature type="compositionally biased region" description="Basic residues" evidence="1">
    <location>
        <begin position="228"/>
        <end position="237"/>
    </location>
</feature>
<feature type="compositionally biased region" description="Low complexity" evidence="1">
    <location>
        <begin position="315"/>
        <end position="325"/>
    </location>
</feature>
<evidence type="ECO:0000313" key="2">
    <source>
        <dbReference type="EMBL" id="KAJ7742406.1"/>
    </source>
</evidence>
<dbReference type="Proteomes" id="UP001215280">
    <property type="component" value="Unassembled WGS sequence"/>
</dbReference>
<evidence type="ECO:0000313" key="3">
    <source>
        <dbReference type="Proteomes" id="UP001215280"/>
    </source>
</evidence>
<accession>A0AAD7N344</accession>
<organism evidence="2 3">
    <name type="scientific">Mycena maculata</name>
    <dbReference type="NCBI Taxonomy" id="230809"/>
    <lineage>
        <taxon>Eukaryota</taxon>
        <taxon>Fungi</taxon>
        <taxon>Dikarya</taxon>
        <taxon>Basidiomycota</taxon>
        <taxon>Agaricomycotina</taxon>
        <taxon>Agaricomycetes</taxon>
        <taxon>Agaricomycetidae</taxon>
        <taxon>Agaricales</taxon>
        <taxon>Marasmiineae</taxon>
        <taxon>Mycenaceae</taxon>
        <taxon>Mycena</taxon>
    </lineage>
</organism>
<keyword evidence="3" id="KW-1185">Reference proteome</keyword>